<sequence>MSNWPSWINTEDHIGSQYPFYSTNNRNPNFSLNFNEILLDNTMDDYELDLQSIIDILMRGYIIGDKTLVKSIKRAPWLSRYNEKLNKWDYFDLPPHDKKLIDPKIAAVTLKELLYEEILNYIADAKRVGILLSGGMDSRILAGLLKETQINKEFSGDVVVYNWGVSDSRDVWYAKRIAEEYNWDYKHFPLNSDVLKQNFYLVQKVGAEVFPYNLHAMNAVGNDTDSDIVLAGSYGDTLGRAEYNGTPLKEVPPIVHRNANKLGLLKQKLVQDFYGEIKRESMSYRDSVDKHKREEYQYRETEYQRNHSRRYLTTAMSIIAMRKPLYQIFTSPKVVQYLWGLDLSIRSDILYSHILPLLPGEISLIPWARTGMIFGSNEEINVDNGRPSSHQYGDWLRNELRSFIESELDLNLIANIGIFNEKSLDRIYKLWPKSYAGNLNKLDATISWLTAFSIFLKNNNVSNQKVYKYSTKDKINSITVSTKIQGYTMIKEKLKNGRKR</sequence>
<evidence type="ECO:0000256" key="1">
    <source>
        <dbReference type="ARBA" id="ARBA00005187"/>
    </source>
</evidence>
<name>A0ABY4H3P0_9BACI</name>
<evidence type="ECO:0000256" key="4">
    <source>
        <dbReference type="ARBA" id="ARBA00048741"/>
    </source>
</evidence>
<keyword evidence="3" id="KW-0028">Amino-acid biosynthesis</keyword>
<organism evidence="6 7">
    <name type="scientific">Halobacillus shinanisalinarum</name>
    <dbReference type="NCBI Taxonomy" id="2932258"/>
    <lineage>
        <taxon>Bacteria</taxon>
        <taxon>Bacillati</taxon>
        <taxon>Bacillota</taxon>
        <taxon>Bacilli</taxon>
        <taxon>Bacillales</taxon>
        <taxon>Bacillaceae</taxon>
        <taxon>Halobacillus</taxon>
    </lineage>
</organism>
<dbReference type="SUPFAM" id="SSF52402">
    <property type="entry name" value="Adenine nucleotide alpha hydrolases-like"/>
    <property type="match status" value="1"/>
</dbReference>
<protein>
    <recommendedName>
        <fullName evidence="2">asparagine synthase (glutamine-hydrolyzing)</fullName>
        <ecNumber evidence="2">6.3.5.4</ecNumber>
    </recommendedName>
</protein>
<dbReference type="InterPro" id="IPR014729">
    <property type="entry name" value="Rossmann-like_a/b/a_fold"/>
</dbReference>
<dbReference type="EC" id="6.3.5.4" evidence="2"/>
<keyword evidence="3" id="KW-0061">Asparagine biosynthesis</keyword>
<reference evidence="6 7" key="1">
    <citation type="submission" date="2022-04" db="EMBL/GenBank/DDBJ databases">
        <title>Halobacillus sp. isolated from saltern.</title>
        <authorList>
            <person name="Won M."/>
            <person name="Lee C.-M."/>
            <person name="Woen H.-Y."/>
            <person name="Kwon S.-W."/>
        </authorList>
    </citation>
    <scope>NUCLEOTIDE SEQUENCE [LARGE SCALE GENOMIC DNA]</scope>
    <source>
        <strain evidence="6 7">SSTM10-2</strain>
    </source>
</reference>
<dbReference type="Proteomes" id="UP000831880">
    <property type="component" value="Chromosome"/>
</dbReference>
<dbReference type="Pfam" id="PF00733">
    <property type="entry name" value="Asn_synthase"/>
    <property type="match status" value="1"/>
</dbReference>
<keyword evidence="7" id="KW-1185">Reference proteome</keyword>
<gene>
    <name evidence="6" type="ORF">MUO14_09110</name>
</gene>
<dbReference type="InterPro" id="IPR051786">
    <property type="entry name" value="ASN_synthetase/amidase"/>
</dbReference>
<evidence type="ECO:0000256" key="3">
    <source>
        <dbReference type="ARBA" id="ARBA00022888"/>
    </source>
</evidence>
<evidence type="ECO:0000256" key="2">
    <source>
        <dbReference type="ARBA" id="ARBA00012737"/>
    </source>
</evidence>
<comment type="pathway">
    <text evidence="1">Amino-acid biosynthesis; L-asparagine biosynthesis; L-asparagine from L-aspartate (L-Gln route): step 1/1.</text>
</comment>
<accession>A0ABY4H3P0</accession>
<dbReference type="EMBL" id="CP095074">
    <property type="protein sequence ID" value="UOQ95065.1"/>
    <property type="molecule type" value="Genomic_DNA"/>
</dbReference>
<evidence type="ECO:0000259" key="5">
    <source>
        <dbReference type="Pfam" id="PF00733"/>
    </source>
</evidence>
<proteinExistence type="predicted"/>
<evidence type="ECO:0000313" key="6">
    <source>
        <dbReference type="EMBL" id="UOQ95065.1"/>
    </source>
</evidence>
<dbReference type="PANTHER" id="PTHR43284:SF1">
    <property type="entry name" value="ASPARAGINE SYNTHETASE"/>
    <property type="match status" value="1"/>
</dbReference>
<dbReference type="RefSeq" id="WP_244754920.1">
    <property type="nucleotide sequence ID" value="NZ_CP095074.1"/>
</dbReference>
<comment type="catalytic activity">
    <reaction evidence="4">
        <text>L-aspartate + L-glutamine + ATP + H2O = L-asparagine + L-glutamate + AMP + diphosphate + H(+)</text>
        <dbReference type="Rhea" id="RHEA:12228"/>
        <dbReference type="ChEBI" id="CHEBI:15377"/>
        <dbReference type="ChEBI" id="CHEBI:15378"/>
        <dbReference type="ChEBI" id="CHEBI:29985"/>
        <dbReference type="ChEBI" id="CHEBI:29991"/>
        <dbReference type="ChEBI" id="CHEBI:30616"/>
        <dbReference type="ChEBI" id="CHEBI:33019"/>
        <dbReference type="ChEBI" id="CHEBI:58048"/>
        <dbReference type="ChEBI" id="CHEBI:58359"/>
        <dbReference type="ChEBI" id="CHEBI:456215"/>
        <dbReference type="EC" id="6.3.5.4"/>
    </reaction>
</comment>
<dbReference type="PANTHER" id="PTHR43284">
    <property type="entry name" value="ASPARAGINE SYNTHETASE (GLUTAMINE-HYDROLYZING)"/>
    <property type="match status" value="1"/>
</dbReference>
<evidence type="ECO:0000313" key="7">
    <source>
        <dbReference type="Proteomes" id="UP000831880"/>
    </source>
</evidence>
<dbReference type="Gene3D" id="3.40.50.620">
    <property type="entry name" value="HUPs"/>
    <property type="match status" value="1"/>
</dbReference>
<feature type="domain" description="Asparagine synthetase" evidence="5">
    <location>
        <begin position="110"/>
        <end position="303"/>
    </location>
</feature>
<dbReference type="InterPro" id="IPR001962">
    <property type="entry name" value="Asn_synthase"/>
</dbReference>